<keyword evidence="9" id="KW-1185">Reference proteome</keyword>
<protein>
    <recommendedName>
        <fullName evidence="2">histidine kinase</fullName>
        <ecNumber evidence="2">2.7.13.3</ecNumber>
    </recommendedName>
</protein>
<dbReference type="InterPro" id="IPR013655">
    <property type="entry name" value="PAS_fold_3"/>
</dbReference>
<dbReference type="EC" id="2.7.13.3" evidence="2"/>
<dbReference type="InterPro" id="IPR029016">
    <property type="entry name" value="GAF-like_dom_sf"/>
</dbReference>
<dbReference type="InterPro" id="IPR001610">
    <property type="entry name" value="PAC"/>
</dbReference>
<dbReference type="InterPro" id="IPR052162">
    <property type="entry name" value="Sensor_kinase/Photoreceptor"/>
</dbReference>
<dbReference type="SUPFAM" id="SSF47384">
    <property type="entry name" value="Homodimeric domain of signal transducing histidine kinase"/>
    <property type="match status" value="1"/>
</dbReference>
<dbReference type="Gene3D" id="3.30.450.40">
    <property type="match status" value="2"/>
</dbReference>
<dbReference type="InterPro" id="IPR000700">
    <property type="entry name" value="PAS-assoc_C"/>
</dbReference>
<dbReference type="RefSeq" id="WP_093305556.1">
    <property type="nucleotide sequence ID" value="NZ_FOOH01000020.1"/>
</dbReference>
<evidence type="ECO:0000256" key="4">
    <source>
        <dbReference type="ARBA" id="ARBA00022679"/>
    </source>
</evidence>
<dbReference type="CDD" id="cd00130">
    <property type="entry name" value="PAS"/>
    <property type="match status" value="5"/>
</dbReference>
<evidence type="ECO:0000259" key="7">
    <source>
        <dbReference type="PROSITE" id="PS50113"/>
    </source>
</evidence>
<evidence type="ECO:0000256" key="3">
    <source>
        <dbReference type="ARBA" id="ARBA00022553"/>
    </source>
</evidence>
<dbReference type="Pfam" id="PF13185">
    <property type="entry name" value="GAF_2"/>
    <property type="match status" value="1"/>
</dbReference>
<dbReference type="PROSITE" id="PS50112">
    <property type="entry name" value="PAS"/>
    <property type="match status" value="4"/>
</dbReference>
<dbReference type="PANTHER" id="PTHR43304:SF1">
    <property type="entry name" value="PAC DOMAIN-CONTAINING PROTEIN"/>
    <property type="match status" value="1"/>
</dbReference>
<feature type="domain" description="PAC" evidence="7">
    <location>
        <begin position="922"/>
        <end position="974"/>
    </location>
</feature>
<dbReference type="SMART" id="SM00065">
    <property type="entry name" value="GAF"/>
    <property type="match status" value="2"/>
</dbReference>
<dbReference type="Proteomes" id="UP000199116">
    <property type="component" value="Unassembled WGS sequence"/>
</dbReference>
<feature type="domain" description="PAC" evidence="7">
    <location>
        <begin position="792"/>
        <end position="844"/>
    </location>
</feature>
<evidence type="ECO:0000259" key="6">
    <source>
        <dbReference type="PROSITE" id="PS50112"/>
    </source>
</evidence>
<keyword evidence="4" id="KW-0808">Transferase</keyword>
<keyword evidence="5" id="KW-0418">Kinase</keyword>
<dbReference type="Gene3D" id="3.30.450.20">
    <property type="entry name" value="PAS domain"/>
    <property type="match status" value="5"/>
</dbReference>
<dbReference type="InterPro" id="IPR035965">
    <property type="entry name" value="PAS-like_dom_sf"/>
</dbReference>
<name>A0A1I2NBQ1_9FLAO</name>
<evidence type="ECO:0000256" key="2">
    <source>
        <dbReference type="ARBA" id="ARBA00012438"/>
    </source>
</evidence>
<comment type="catalytic activity">
    <reaction evidence="1">
        <text>ATP + protein L-histidine = ADP + protein N-phospho-L-histidine.</text>
        <dbReference type="EC" id="2.7.13.3"/>
    </reaction>
</comment>
<keyword evidence="3" id="KW-0597">Phosphoprotein</keyword>
<dbReference type="SUPFAM" id="SSF55785">
    <property type="entry name" value="PYP-like sensor domain (PAS domain)"/>
    <property type="match status" value="5"/>
</dbReference>
<dbReference type="InterPro" id="IPR036097">
    <property type="entry name" value="HisK_dim/P_sf"/>
</dbReference>
<feature type="domain" description="PAS" evidence="6">
    <location>
        <begin position="845"/>
        <end position="917"/>
    </location>
</feature>
<dbReference type="CDD" id="cd00082">
    <property type="entry name" value="HisKA"/>
    <property type="match status" value="1"/>
</dbReference>
<feature type="domain" description="PAS" evidence="6">
    <location>
        <begin position="309"/>
        <end position="379"/>
    </location>
</feature>
<organism evidence="8 9">
    <name type="scientific">Salegentibacter agarivorans</name>
    <dbReference type="NCBI Taxonomy" id="345907"/>
    <lineage>
        <taxon>Bacteria</taxon>
        <taxon>Pseudomonadati</taxon>
        <taxon>Bacteroidota</taxon>
        <taxon>Flavobacteriia</taxon>
        <taxon>Flavobacteriales</taxon>
        <taxon>Flavobacteriaceae</taxon>
        <taxon>Salegentibacter</taxon>
    </lineage>
</organism>
<dbReference type="InterPro" id="IPR003018">
    <property type="entry name" value="GAF"/>
</dbReference>
<reference evidence="9" key="1">
    <citation type="submission" date="2016-10" db="EMBL/GenBank/DDBJ databases">
        <authorList>
            <person name="Varghese N."/>
            <person name="Submissions S."/>
        </authorList>
    </citation>
    <scope>NUCLEOTIDE SEQUENCE [LARGE SCALE GENOMIC DNA]</scope>
    <source>
        <strain evidence="9">DSM 23515</strain>
    </source>
</reference>
<gene>
    <name evidence="8" type="ORF">SAMN04488033_12011</name>
</gene>
<dbReference type="SUPFAM" id="SSF55781">
    <property type="entry name" value="GAF domain-like"/>
    <property type="match status" value="2"/>
</dbReference>
<accession>A0A1I2NBQ1</accession>
<evidence type="ECO:0000256" key="5">
    <source>
        <dbReference type="ARBA" id="ARBA00022777"/>
    </source>
</evidence>
<dbReference type="SMART" id="SM00086">
    <property type="entry name" value="PAC"/>
    <property type="match status" value="5"/>
</dbReference>
<dbReference type="InterPro" id="IPR000014">
    <property type="entry name" value="PAS"/>
</dbReference>
<dbReference type="GO" id="GO:0000155">
    <property type="term" value="F:phosphorelay sensor kinase activity"/>
    <property type="evidence" value="ECO:0007669"/>
    <property type="project" value="InterPro"/>
</dbReference>
<evidence type="ECO:0000313" key="9">
    <source>
        <dbReference type="Proteomes" id="UP000199116"/>
    </source>
</evidence>
<evidence type="ECO:0000256" key="1">
    <source>
        <dbReference type="ARBA" id="ARBA00000085"/>
    </source>
</evidence>
<dbReference type="InterPro" id="IPR003661">
    <property type="entry name" value="HisK_dim/P_dom"/>
</dbReference>
<feature type="domain" description="PAS" evidence="6">
    <location>
        <begin position="595"/>
        <end position="665"/>
    </location>
</feature>
<dbReference type="Gene3D" id="1.10.287.130">
    <property type="match status" value="1"/>
</dbReference>
<dbReference type="Gene3D" id="2.10.70.100">
    <property type="match status" value="1"/>
</dbReference>
<sequence>MSNDNFSVDSVSQNYIFDLAPFPMWIYDLETLHFLAVNQEAIRHYGFSEREFLNMTIKDIRPIEDVPKVEKAVKDVRVRKDRFKQSLYKHQTKDKRIIYVQIKGNLINFNNKRAEIITAIDLTDRYNQAKRVEKQRLYLEANGELNEILLKSDFWSNSLEECFKIVSKCLIVDRVFFYENNIDKKTTSHRFSWESKNATSKFNSAEKQNIPWAKFPLFTLPLYQGKPFEANISNLPNSPTKNRLKTQNVKSILVLPVEINNNFSGFIGIEDCTRERNWEENDFQLLKTLNSNLAHLIMKEQAQEKLISSEARFKSLVQNGADLIAIINPLGDFTYVAPTTIKVLGTPPEKFIGKNAFDFIHYQDAKALQEYLKKILTTKFISSKPYRFEDAQGNWRWIQTDFTNHLSDPAIKGIVANTRDVTERVEKQISKKLLISISKIINKPGSLTFCLSQALNQLVKLYKICICEVWLISEDDTRIDLIANSSKGDKFKGFIHSSKIINHFEKGIGLPGQVWKNQHTIIWDKLSQDNRFKRSKAADSFNLKTAIGVPIIFNEKILGCLVCLCQAEMIELLEQVKLLKEVGLQIGVLIKQKNTIEQYQNFLNISPDPHCIIGFDGLLKKYNKAFRKLLGYNTTELLNVPIFRFIHSEDRDLAETTFKDSIKGENTDAIQARFITKSGKVKWLVWNRSVYPESKIIMAVAKDITEEKEAQKQLKITYERLKTAHKIAKIGYWVRDFDSEISEWSEETYKIYGYTPDNFEPTMQNVTKTFHPEDRYLIESNPLSMLEPGKIESFEHRIITAQNEIKWVHQEIRLLVDNKNNPLRVEGTIQDITEKKEIEIQIKISNERFQLATQASNEMIWDIDHTTNTINRSKSYEKTFKYTTKDLFSKDNSWNQNIHPQDADIVWNSLHQILNNKKENYWYSEYRIYTEDGSLAFLVDRCYIVRNENGDPIRSVGAALDVTTSRKQIKKIKKQNKKLREIAWVQSHIVRAPLSSIMGLIDLIKQTDKNEKSFEEIIDMILTAAEELDKVIHDIVDRTEKLQSENN</sequence>
<evidence type="ECO:0000313" key="8">
    <source>
        <dbReference type="EMBL" id="SFG00938.1"/>
    </source>
</evidence>
<proteinExistence type="predicted"/>
<dbReference type="SMART" id="SM00091">
    <property type="entry name" value="PAS"/>
    <property type="match status" value="5"/>
</dbReference>
<dbReference type="NCBIfam" id="TIGR00229">
    <property type="entry name" value="sensory_box"/>
    <property type="match status" value="5"/>
</dbReference>
<dbReference type="EMBL" id="FOOH01000020">
    <property type="protein sequence ID" value="SFG00938.1"/>
    <property type="molecule type" value="Genomic_DNA"/>
</dbReference>
<dbReference type="Pfam" id="PF08447">
    <property type="entry name" value="PAS_3"/>
    <property type="match status" value="5"/>
</dbReference>
<feature type="domain" description="PAS" evidence="6">
    <location>
        <begin position="717"/>
        <end position="789"/>
    </location>
</feature>
<dbReference type="PANTHER" id="PTHR43304">
    <property type="entry name" value="PHYTOCHROME-LIKE PROTEIN CPH1"/>
    <property type="match status" value="1"/>
</dbReference>
<dbReference type="AlphaFoldDB" id="A0A1I2NBQ1"/>
<dbReference type="PROSITE" id="PS50113">
    <property type="entry name" value="PAC"/>
    <property type="match status" value="2"/>
</dbReference>